<accession>A0A0D2F922</accession>
<feature type="transmembrane region" description="Helical" evidence="8">
    <location>
        <begin position="408"/>
        <end position="425"/>
    </location>
</feature>
<evidence type="ECO:0000313" key="11">
    <source>
        <dbReference type="Proteomes" id="UP000054266"/>
    </source>
</evidence>
<dbReference type="InterPro" id="IPR005829">
    <property type="entry name" value="Sugar_transporter_CS"/>
</dbReference>
<dbReference type="PANTHER" id="PTHR48022:SF28">
    <property type="entry name" value="MAJOR FACILITATOR SUPERFAMILY (MFS) PROFILE DOMAIN-CONTAINING PROTEIN-RELATED"/>
    <property type="match status" value="1"/>
</dbReference>
<organism evidence="10 11">
    <name type="scientific">Phialophora macrospora</name>
    <dbReference type="NCBI Taxonomy" id="1851006"/>
    <lineage>
        <taxon>Eukaryota</taxon>
        <taxon>Fungi</taxon>
        <taxon>Dikarya</taxon>
        <taxon>Ascomycota</taxon>
        <taxon>Pezizomycotina</taxon>
        <taxon>Eurotiomycetes</taxon>
        <taxon>Chaetothyriomycetidae</taxon>
        <taxon>Chaetothyriales</taxon>
        <taxon>Herpotrichiellaceae</taxon>
        <taxon>Phialophora</taxon>
    </lineage>
</organism>
<evidence type="ECO:0000256" key="7">
    <source>
        <dbReference type="RuleBase" id="RU003346"/>
    </source>
</evidence>
<evidence type="ECO:0000313" key="10">
    <source>
        <dbReference type="EMBL" id="KIW64493.1"/>
    </source>
</evidence>
<dbReference type="SUPFAM" id="SSF103473">
    <property type="entry name" value="MFS general substrate transporter"/>
    <property type="match status" value="1"/>
</dbReference>
<dbReference type="PRINTS" id="PR00171">
    <property type="entry name" value="SUGRTRNSPORT"/>
</dbReference>
<dbReference type="NCBIfam" id="TIGR00879">
    <property type="entry name" value="SP"/>
    <property type="match status" value="1"/>
</dbReference>
<keyword evidence="11" id="KW-1185">Reference proteome</keyword>
<dbReference type="HOGENOM" id="CLU_001265_30_3_1"/>
<dbReference type="Pfam" id="PF00083">
    <property type="entry name" value="Sugar_tr"/>
    <property type="match status" value="1"/>
</dbReference>
<protein>
    <recommendedName>
        <fullName evidence="9">Major facilitator superfamily (MFS) profile domain-containing protein</fullName>
    </recommendedName>
</protein>
<dbReference type="Proteomes" id="UP000054266">
    <property type="component" value="Unassembled WGS sequence"/>
</dbReference>
<name>A0A0D2F922_9EURO</name>
<feature type="transmembrane region" description="Helical" evidence="8">
    <location>
        <begin position="177"/>
        <end position="196"/>
    </location>
</feature>
<dbReference type="FunFam" id="1.20.1250.20:FF:000134">
    <property type="entry name" value="MFS sugar transporter protein"/>
    <property type="match status" value="1"/>
</dbReference>
<dbReference type="EMBL" id="KN846961">
    <property type="protein sequence ID" value="KIW64493.1"/>
    <property type="molecule type" value="Genomic_DNA"/>
</dbReference>
<feature type="domain" description="Major facilitator superfamily (MFS) profile" evidence="9">
    <location>
        <begin position="17"/>
        <end position="460"/>
    </location>
</feature>
<feature type="transmembrane region" description="Helical" evidence="8">
    <location>
        <begin position="268"/>
        <end position="290"/>
    </location>
</feature>
<feature type="transmembrane region" description="Helical" evidence="8">
    <location>
        <begin position="334"/>
        <end position="355"/>
    </location>
</feature>
<comment type="subcellular location">
    <subcellularLocation>
        <location evidence="1">Membrane</location>
        <topology evidence="1">Multi-pass membrane protein</topology>
    </subcellularLocation>
</comment>
<feature type="transmembrane region" description="Helical" evidence="8">
    <location>
        <begin position="367"/>
        <end position="388"/>
    </location>
</feature>
<gene>
    <name evidence="10" type="ORF">PV04_09422</name>
</gene>
<proteinExistence type="inferred from homology"/>
<feature type="transmembrane region" description="Helical" evidence="8">
    <location>
        <begin position="437"/>
        <end position="457"/>
    </location>
</feature>
<dbReference type="PROSITE" id="PS00217">
    <property type="entry name" value="SUGAR_TRANSPORT_2"/>
    <property type="match status" value="1"/>
</dbReference>
<evidence type="ECO:0000256" key="1">
    <source>
        <dbReference type="ARBA" id="ARBA00004141"/>
    </source>
</evidence>
<dbReference type="Gene3D" id="1.20.1250.20">
    <property type="entry name" value="MFS general substrate transporter like domains"/>
    <property type="match status" value="1"/>
</dbReference>
<keyword evidence="3 7" id="KW-0813">Transport</keyword>
<feature type="transmembrane region" description="Helical" evidence="8">
    <location>
        <begin position="61"/>
        <end position="80"/>
    </location>
</feature>
<feature type="transmembrane region" description="Helical" evidence="8">
    <location>
        <begin position="12"/>
        <end position="30"/>
    </location>
</feature>
<dbReference type="InterPro" id="IPR050360">
    <property type="entry name" value="MFS_Sugar_Transporters"/>
</dbReference>
<keyword evidence="5 8" id="KW-1133">Transmembrane helix</keyword>
<sequence length="516" mass="56381">MKNVLSNIRGTPLQAIITFACSSGFFLFGYDQGVFSGVIVTPYFLETFNNPKAGLLGTINAIYDIGGAVGAILCLVFGHALGRKRTIMVGCLVAAVGAILQGTAKTIAHLIVGRIVSGIGVGQLTSTIGVYQAETSQAHHRGMLMSIELSLCALGLFLAQWVNYGLGSNDSAAAFEFPIYFQLVFIAATFVLMPFLPESPRWLVLKGKMEEAVQALVQLGSKETRPDSPEVVKTMMEMEEVARLENIDGLLWFKSLFKGGPTQNGKRVLMACLINIFQQLTGINSVTYYVPTLLITFIGVAREDALWIGGLISVISVISSLIPVFTIDRVGRKPFLITGSIGQAVCFFIVAGVFANLPPESSPSAHTYGIVIVSFIYIYFAFFSSCWLGPSWMYGPEILPLKGRSHGMGLAVVCYWMFNFLIVEVTPPALENISWKYYVILGVFNALFVPVLALFFVETKGKSLEDLDIYFAERYHGGVEWHDVENAVHAEHAEQGLHEKNAEHAEEVIATPGKTE</sequence>
<evidence type="ECO:0000256" key="2">
    <source>
        <dbReference type="ARBA" id="ARBA00010992"/>
    </source>
</evidence>
<evidence type="ECO:0000256" key="5">
    <source>
        <dbReference type="ARBA" id="ARBA00022989"/>
    </source>
</evidence>
<feature type="transmembrane region" description="Helical" evidence="8">
    <location>
        <begin position="143"/>
        <end position="162"/>
    </location>
</feature>
<dbReference type="InterPro" id="IPR036259">
    <property type="entry name" value="MFS_trans_sf"/>
</dbReference>
<evidence type="ECO:0000256" key="3">
    <source>
        <dbReference type="ARBA" id="ARBA00022448"/>
    </source>
</evidence>
<feature type="transmembrane region" description="Helical" evidence="8">
    <location>
        <begin position="305"/>
        <end position="327"/>
    </location>
</feature>
<keyword evidence="6 8" id="KW-0472">Membrane</keyword>
<dbReference type="GO" id="GO:0005351">
    <property type="term" value="F:carbohydrate:proton symporter activity"/>
    <property type="evidence" value="ECO:0007669"/>
    <property type="project" value="TreeGrafter"/>
</dbReference>
<dbReference type="InterPro" id="IPR003663">
    <property type="entry name" value="Sugar/inositol_transpt"/>
</dbReference>
<reference evidence="10 11" key="1">
    <citation type="submission" date="2015-01" db="EMBL/GenBank/DDBJ databases">
        <title>The Genome Sequence of Capronia semiimmersa CBS27337.</title>
        <authorList>
            <consortium name="The Broad Institute Genomics Platform"/>
            <person name="Cuomo C."/>
            <person name="de Hoog S."/>
            <person name="Gorbushina A."/>
            <person name="Stielow B."/>
            <person name="Teixiera M."/>
            <person name="Abouelleil A."/>
            <person name="Chapman S.B."/>
            <person name="Priest M."/>
            <person name="Young S.K."/>
            <person name="Wortman J."/>
            <person name="Nusbaum C."/>
            <person name="Birren B."/>
        </authorList>
    </citation>
    <scope>NUCLEOTIDE SEQUENCE [LARGE SCALE GENOMIC DNA]</scope>
    <source>
        <strain evidence="10 11">CBS 27337</strain>
    </source>
</reference>
<dbReference type="AlphaFoldDB" id="A0A0D2F922"/>
<evidence type="ECO:0000256" key="6">
    <source>
        <dbReference type="ARBA" id="ARBA00023136"/>
    </source>
</evidence>
<evidence type="ECO:0000256" key="8">
    <source>
        <dbReference type="SAM" id="Phobius"/>
    </source>
</evidence>
<dbReference type="GO" id="GO:0016020">
    <property type="term" value="C:membrane"/>
    <property type="evidence" value="ECO:0007669"/>
    <property type="project" value="UniProtKB-SubCell"/>
</dbReference>
<evidence type="ECO:0000256" key="4">
    <source>
        <dbReference type="ARBA" id="ARBA00022692"/>
    </source>
</evidence>
<dbReference type="PANTHER" id="PTHR48022">
    <property type="entry name" value="PLASTIDIC GLUCOSE TRANSPORTER 4"/>
    <property type="match status" value="1"/>
</dbReference>
<dbReference type="InterPro" id="IPR005828">
    <property type="entry name" value="MFS_sugar_transport-like"/>
</dbReference>
<comment type="similarity">
    <text evidence="2 7">Belongs to the major facilitator superfamily. Sugar transporter (TC 2.A.1.1) family.</text>
</comment>
<dbReference type="PROSITE" id="PS50850">
    <property type="entry name" value="MFS"/>
    <property type="match status" value="1"/>
</dbReference>
<dbReference type="PROSITE" id="PS51257">
    <property type="entry name" value="PROKAR_LIPOPROTEIN"/>
    <property type="match status" value="1"/>
</dbReference>
<dbReference type="InterPro" id="IPR020846">
    <property type="entry name" value="MFS_dom"/>
</dbReference>
<evidence type="ECO:0000259" key="9">
    <source>
        <dbReference type="PROSITE" id="PS50850"/>
    </source>
</evidence>
<keyword evidence="4 8" id="KW-0812">Transmembrane</keyword>